<dbReference type="Pfam" id="PF07233">
    <property type="entry name" value="DUF1425"/>
    <property type="match status" value="1"/>
</dbReference>
<comment type="caution">
    <text evidence="1">The sequence shown here is derived from an EMBL/GenBank/DDBJ whole genome shotgun (WGS) entry which is preliminary data.</text>
</comment>
<sequence length="116" mass="13142">MKKLTALFISSYLLAGCGSHQPVNLLHTHQPILNIEADAHQLVEAHVSPTLAWVKNKYATPIQLTYQVFWYDKQGVSQATTLSDNPLGLQGHEKYIIPLNKPTAESQNYRLYLRLK</sequence>
<dbReference type="AlphaFoldDB" id="A0A379BCA5"/>
<dbReference type="PROSITE" id="PS51257">
    <property type="entry name" value="PROKAR_LIPOPROTEIN"/>
    <property type="match status" value="1"/>
</dbReference>
<organism evidence="1 2">
    <name type="scientific">Pasteurella multocida</name>
    <dbReference type="NCBI Taxonomy" id="747"/>
    <lineage>
        <taxon>Bacteria</taxon>
        <taxon>Pseudomonadati</taxon>
        <taxon>Pseudomonadota</taxon>
        <taxon>Gammaproteobacteria</taxon>
        <taxon>Pasteurellales</taxon>
        <taxon>Pasteurellaceae</taxon>
        <taxon>Pasteurella</taxon>
    </lineage>
</organism>
<dbReference type="Gene3D" id="2.60.40.3230">
    <property type="match status" value="1"/>
</dbReference>
<dbReference type="InterPro" id="IPR010824">
    <property type="entry name" value="DUF1425"/>
</dbReference>
<name>A0A379BCA5_PASMD</name>
<evidence type="ECO:0000313" key="2">
    <source>
        <dbReference type="Proteomes" id="UP000540079"/>
    </source>
</evidence>
<dbReference type="InterPro" id="IPR038483">
    <property type="entry name" value="YcfL-like_sf"/>
</dbReference>
<accession>A0A379BCA5</accession>
<protein>
    <submittedName>
        <fullName evidence="1">DUF1425 domain-containing protein</fullName>
    </submittedName>
</protein>
<gene>
    <name evidence="1" type="ORF">C2800_00955</name>
</gene>
<dbReference type="RefSeq" id="WP_005722324.1">
    <property type="nucleotide sequence ID" value="NZ_CP020403.2"/>
</dbReference>
<dbReference type="EMBL" id="PPVL01000001">
    <property type="protein sequence ID" value="NNI78009.1"/>
    <property type="molecule type" value="Genomic_DNA"/>
</dbReference>
<dbReference type="CDD" id="cd09030">
    <property type="entry name" value="DUF1425"/>
    <property type="match status" value="1"/>
</dbReference>
<dbReference type="OMA" id="VYYFFWY"/>
<evidence type="ECO:0000313" key="1">
    <source>
        <dbReference type="EMBL" id="NNI78009.1"/>
    </source>
</evidence>
<reference evidence="1 2" key="1">
    <citation type="journal article" date="2018" name="Front. Microbiol.">
        <title>Genetic and Phylogenetic Characteristics of Pasteurella multocida Isolates From Different Host Species.</title>
        <authorList>
            <person name="Peng Z."/>
            <person name="Liang W."/>
            <person name="Wang F."/>
            <person name="Xu Z."/>
            <person name="Xie Z."/>
            <person name="Lian Z."/>
            <person name="Hua L."/>
            <person name="Zhou R."/>
            <person name="Chen H."/>
            <person name="Wu B."/>
        </authorList>
    </citation>
    <scope>NUCLEOTIDE SEQUENCE [LARGE SCALE GENOMIC DNA]</scope>
    <source>
        <strain evidence="1 2">HNA06</strain>
    </source>
</reference>
<dbReference type="Proteomes" id="UP000540079">
    <property type="component" value="Unassembled WGS sequence"/>
</dbReference>
<proteinExistence type="predicted"/>